<gene>
    <name evidence="2" type="ORF">AA0117_g13096</name>
</gene>
<dbReference type="AlphaFoldDB" id="A0A4Q4MTN1"/>
<keyword evidence="1" id="KW-0472">Membrane</keyword>
<comment type="caution">
    <text evidence="2">The sequence shown here is derived from an EMBL/GenBank/DDBJ whole genome shotgun (WGS) entry which is preliminary data.</text>
</comment>
<evidence type="ECO:0000313" key="3">
    <source>
        <dbReference type="Proteomes" id="UP000291422"/>
    </source>
</evidence>
<protein>
    <submittedName>
        <fullName evidence="2">Uncharacterized protein</fullName>
    </submittedName>
</protein>
<feature type="transmembrane region" description="Helical" evidence="1">
    <location>
        <begin position="207"/>
        <end position="228"/>
    </location>
</feature>
<feature type="transmembrane region" description="Helical" evidence="1">
    <location>
        <begin position="163"/>
        <end position="187"/>
    </location>
</feature>
<accession>A0A4Q4MTN1</accession>
<keyword evidence="1" id="KW-0812">Transmembrane</keyword>
<reference evidence="3" key="1">
    <citation type="journal article" date="2019" name="bioRxiv">
        <title>Genomics, evolutionary history and diagnostics of the Alternaria alternata species group including apple and Asian pear pathotypes.</title>
        <authorList>
            <person name="Armitage A.D."/>
            <person name="Cockerton H.M."/>
            <person name="Sreenivasaprasad S."/>
            <person name="Woodhall J.W."/>
            <person name="Lane C.R."/>
            <person name="Harrison R.J."/>
            <person name="Clarkson J.P."/>
        </authorList>
    </citation>
    <scope>NUCLEOTIDE SEQUENCE [LARGE SCALE GENOMIC DNA]</scope>
    <source>
        <strain evidence="3">FERA 1177</strain>
    </source>
</reference>
<proteinExistence type="predicted"/>
<evidence type="ECO:0000256" key="1">
    <source>
        <dbReference type="SAM" id="Phobius"/>
    </source>
</evidence>
<organism evidence="2 3">
    <name type="scientific">Alternaria alternata</name>
    <name type="common">Alternaria rot fungus</name>
    <name type="synonym">Torula alternata</name>
    <dbReference type="NCBI Taxonomy" id="5599"/>
    <lineage>
        <taxon>Eukaryota</taxon>
        <taxon>Fungi</taxon>
        <taxon>Dikarya</taxon>
        <taxon>Ascomycota</taxon>
        <taxon>Pezizomycotina</taxon>
        <taxon>Dothideomycetes</taxon>
        <taxon>Pleosporomycetidae</taxon>
        <taxon>Pleosporales</taxon>
        <taxon>Pleosporineae</taxon>
        <taxon>Pleosporaceae</taxon>
        <taxon>Alternaria</taxon>
        <taxon>Alternaria sect. Alternaria</taxon>
        <taxon>Alternaria alternata complex</taxon>
    </lineage>
</organism>
<feature type="transmembrane region" description="Helical" evidence="1">
    <location>
        <begin position="248"/>
        <end position="269"/>
    </location>
</feature>
<name>A0A4Q4MTN1_ALTAL</name>
<sequence length="303" mass="32256">MFARFNKALWMPPQPPDDGQANPRSFWQQFNFTRSLFDQQSVPSPAILQRDVLQDLQSAASSILDAAATKASDAVDNVQSAVSSVATALPQLEDHVPLNCSFGITQFCVGFRHSLSCSGWPLTLSALLPDELEDLPAPLGDAIQAGIQELSPLPGSLGNLPEIVIGSLIAGALSMPLLLVLSCCVAFGWPSCIAEVTQKLSTKKQTLLHFGVGLVCCLPYVVLVAVQRKVMAAVEKLPAWVQAKAGEVFGLSVGVLVCTVVFAVLAAVLSGWHCSQSSREVGESRNWYPLRAVTQTTAGRTVG</sequence>
<dbReference type="Proteomes" id="UP000291422">
    <property type="component" value="Unassembled WGS sequence"/>
</dbReference>
<dbReference type="EMBL" id="PDXD01000130">
    <property type="protein sequence ID" value="RYN59712.1"/>
    <property type="molecule type" value="Genomic_DNA"/>
</dbReference>
<keyword evidence="1" id="KW-1133">Transmembrane helix</keyword>
<evidence type="ECO:0000313" key="2">
    <source>
        <dbReference type="EMBL" id="RYN59712.1"/>
    </source>
</evidence>